<protein>
    <submittedName>
        <fullName evidence="1">Uncharacterized protein</fullName>
    </submittedName>
</protein>
<evidence type="ECO:0000313" key="2">
    <source>
        <dbReference type="Proteomes" id="UP001444661"/>
    </source>
</evidence>
<evidence type="ECO:0000313" key="1">
    <source>
        <dbReference type="EMBL" id="KAK8052254.1"/>
    </source>
</evidence>
<dbReference type="EMBL" id="JAQQWK010000002">
    <property type="protein sequence ID" value="KAK8052254.1"/>
    <property type="molecule type" value="Genomic_DNA"/>
</dbReference>
<proteinExistence type="predicted"/>
<dbReference type="Proteomes" id="UP001444661">
    <property type="component" value="Unassembled WGS sequence"/>
</dbReference>
<gene>
    <name evidence="1" type="ORF">PG993_003639</name>
</gene>
<sequence>MPSFPPFKRSASDQLPNLSPEAYRLFWTLQGPFTSAITVMPKDWRTKGSEPRELYYIQEGSTPADDSDDAVTIDTTTTILHPIAYAPLTEPKIGSITVSVYPLDMWEQQWLESHEDHADPDNEHCGECVFGRLPADYEGDEGDPDSEEELLRCCDTDRPTGKWRLTVQPADTEAGFVTVHDYLSAVHPWLMSLRGQIVQADNVWDSHPPEYYDKIMVEHVGPDLLMIADEQCYVGGERSGGPYHQQRQMGAAQAQGQEQIPASVHTSMYYTPEAQAFFGSAYRGTWLEQLVARAETSGDLEAAERAIFQSRIQQTPHGLSQGTVQALRDSRDRDLVEDYEKQVRALVDMCKASSPEASPEEIEEYVEETMKGARASLARWREDLKNIG</sequence>
<organism evidence="1 2">
    <name type="scientific">Apiospora rasikravindrae</name>
    <dbReference type="NCBI Taxonomy" id="990691"/>
    <lineage>
        <taxon>Eukaryota</taxon>
        <taxon>Fungi</taxon>
        <taxon>Dikarya</taxon>
        <taxon>Ascomycota</taxon>
        <taxon>Pezizomycotina</taxon>
        <taxon>Sordariomycetes</taxon>
        <taxon>Xylariomycetidae</taxon>
        <taxon>Amphisphaeriales</taxon>
        <taxon>Apiosporaceae</taxon>
        <taxon>Apiospora</taxon>
    </lineage>
</organism>
<name>A0ABR1U044_9PEZI</name>
<reference evidence="1 2" key="1">
    <citation type="submission" date="2023-01" db="EMBL/GenBank/DDBJ databases">
        <title>Analysis of 21 Apiospora genomes using comparative genomics revels a genus with tremendous synthesis potential of carbohydrate active enzymes and secondary metabolites.</title>
        <authorList>
            <person name="Sorensen T."/>
        </authorList>
    </citation>
    <scope>NUCLEOTIDE SEQUENCE [LARGE SCALE GENOMIC DNA]</scope>
    <source>
        <strain evidence="1 2">CBS 33761</strain>
    </source>
</reference>
<accession>A0ABR1U044</accession>
<comment type="caution">
    <text evidence="1">The sequence shown here is derived from an EMBL/GenBank/DDBJ whole genome shotgun (WGS) entry which is preliminary data.</text>
</comment>
<keyword evidence="2" id="KW-1185">Reference proteome</keyword>